<evidence type="ECO:0008006" key="4">
    <source>
        <dbReference type="Google" id="ProtNLM"/>
    </source>
</evidence>
<evidence type="ECO:0000313" key="3">
    <source>
        <dbReference type="Proteomes" id="UP000604117"/>
    </source>
</evidence>
<accession>A0ABQ4CZJ8</accession>
<dbReference type="InterPro" id="IPR016024">
    <property type="entry name" value="ARM-type_fold"/>
</dbReference>
<dbReference type="Proteomes" id="UP000604117">
    <property type="component" value="Unassembled WGS sequence"/>
</dbReference>
<organism evidence="2 3">
    <name type="scientific">Asanoa siamensis</name>
    <dbReference type="NCBI Taxonomy" id="926357"/>
    <lineage>
        <taxon>Bacteria</taxon>
        <taxon>Bacillati</taxon>
        <taxon>Actinomycetota</taxon>
        <taxon>Actinomycetes</taxon>
        <taxon>Micromonosporales</taxon>
        <taxon>Micromonosporaceae</taxon>
        <taxon>Asanoa</taxon>
    </lineage>
</organism>
<evidence type="ECO:0000256" key="1">
    <source>
        <dbReference type="SAM" id="MobiDB-lite"/>
    </source>
</evidence>
<dbReference type="InterPro" id="IPR011989">
    <property type="entry name" value="ARM-like"/>
</dbReference>
<dbReference type="Gene3D" id="1.25.10.10">
    <property type="entry name" value="Leucine-rich Repeat Variant"/>
    <property type="match status" value="1"/>
</dbReference>
<feature type="compositionally biased region" description="Basic and acidic residues" evidence="1">
    <location>
        <begin position="1"/>
        <end position="22"/>
    </location>
</feature>
<proteinExistence type="predicted"/>
<evidence type="ECO:0000313" key="2">
    <source>
        <dbReference type="EMBL" id="GIF76723.1"/>
    </source>
</evidence>
<keyword evidence="3" id="KW-1185">Reference proteome</keyword>
<gene>
    <name evidence="2" type="ORF">Asi02nite_62410</name>
</gene>
<dbReference type="SUPFAM" id="SSF48371">
    <property type="entry name" value="ARM repeat"/>
    <property type="match status" value="1"/>
</dbReference>
<protein>
    <recommendedName>
        <fullName evidence="4">HEAT repeat protein</fullName>
    </recommendedName>
</protein>
<sequence length="167" mass="17736">MERQPIRGTADNRKVTEQRRTVDAPPPRARVLAECARRGHTAVVDGCVALLEGAGDGDVQLIVVLGGPAASWALDPSEGGPGSSRWYWVRVWAARGLLWAWDPRATTAIVAALHDPAWRVRELAAKVVARHLVGDALAAVTVLRTDPVPRVRAAAHRAVVGLTAAGA</sequence>
<reference evidence="2 3" key="1">
    <citation type="submission" date="2021-01" db="EMBL/GenBank/DDBJ databases">
        <title>Whole genome shotgun sequence of Asanoa siamensis NBRC 107932.</title>
        <authorList>
            <person name="Komaki H."/>
            <person name="Tamura T."/>
        </authorList>
    </citation>
    <scope>NUCLEOTIDE SEQUENCE [LARGE SCALE GENOMIC DNA]</scope>
    <source>
        <strain evidence="2 3">NBRC 107932</strain>
    </source>
</reference>
<feature type="region of interest" description="Disordered" evidence="1">
    <location>
        <begin position="1"/>
        <end position="26"/>
    </location>
</feature>
<dbReference type="EMBL" id="BONE01000068">
    <property type="protein sequence ID" value="GIF76723.1"/>
    <property type="molecule type" value="Genomic_DNA"/>
</dbReference>
<name>A0ABQ4CZJ8_9ACTN</name>
<comment type="caution">
    <text evidence="2">The sequence shown here is derived from an EMBL/GenBank/DDBJ whole genome shotgun (WGS) entry which is preliminary data.</text>
</comment>